<gene>
    <name evidence="2" type="ORF">MKW94_006514</name>
</gene>
<dbReference type="AlphaFoldDB" id="A0AA41VXI2"/>
<dbReference type="Proteomes" id="UP001177140">
    <property type="component" value="Unassembled WGS sequence"/>
</dbReference>
<dbReference type="Gene3D" id="2.40.160.200">
    <property type="entry name" value="LURP1-related"/>
    <property type="match status" value="1"/>
</dbReference>
<dbReference type="PANTHER" id="PTHR31087:SF120">
    <property type="entry name" value="PROTEIN LURP-ONE-RELATED 10-LIKE"/>
    <property type="match status" value="1"/>
</dbReference>
<proteinExistence type="inferred from homology"/>
<comment type="caution">
    <text evidence="2">The sequence shown here is derived from an EMBL/GenBank/DDBJ whole genome shotgun (WGS) entry which is preliminary data.</text>
</comment>
<keyword evidence="3" id="KW-1185">Reference proteome</keyword>
<comment type="similarity">
    <text evidence="1">Belongs to the LOR family.</text>
</comment>
<dbReference type="InterPro" id="IPR025659">
    <property type="entry name" value="Tubby-like_C"/>
</dbReference>
<dbReference type="Pfam" id="PF04525">
    <property type="entry name" value="LOR"/>
    <property type="match status" value="1"/>
</dbReference>
<name>A0AA41VXI2_PAPNU</name>
<evidence type="ECO:0000256" key="1">
    <source>
        <dbReference type="ARBA" id="ARBA00005437"/>
    </source>
</evidence>
<dbReference type="PANTHER" id="PTHR31087">
    <property type="match status" value="1"/>
</dbReference>
<organism evidence="2 3">
    <name type="scientific">Papaver nudicaule</name>
    <name type="common">Iceland poppy</name>
    <dbReference type="NCBI Taxonomy" id="74823"/>
    <lineage>
        <taxon>Eukaryota</taxon>
        <taxon>Viridiplantae</taxon>
        <taxon>Streptophyta</taxon>
        <taxon>Embryophyta</taxon>
        <taxon>Tracheophyta</taxon>
        <taxon>Spermatophyta</taxon>
        <taxon>Magnoliopsida</taxon>
        <taxon>Ranunculales</taxon>
        <taxon>Papaveraceae</taxon>
        <taxon>Papaveroideae</taxon>
        <taxon>Papaver</taxon>
    </lineage>
</organism>
<accession>A0AA41VXI2</accession>
<reference evidence="2" key="1">
    <citation type="submission" date="2022-03" db="EMBL/GenBank/DDBJ databases">
        <title>A functionally conserved STORR gene fusion in Papaver species that diverged 16.8 million years ago.</title>
        <authorList>
            <person name="Catania T."/>
        </authorList>
    </citation>
    <scope>NUCLEOTIDE SEQUENCE</scope>
    <source>
        <strain evidence="2">S-191538</strain>
    </source>
</reference>
<dbReference type="InterPro" id="IPR007612">
    <property type="entry name" value="LOR"/>
</dbReference>
<dbReference type="InterPro" id="IPR038595">
    <property type="entry name" value="LOR_sf"/>
</dbReference>
<sequence length="205" mass="22873">MMASNGGLPAGNPIAVISPQFCAPYPVEFAIAKKITIFIQGNYDVFQVRSNNMFKVRGTPTICQRRRVLFDAAGVPLVSLQQKVCSAHNRWEVYRGDSSHTSDLLFSVKKSSILQLRTSLHVFLASNTAEKVCDFKIKGNNWDEFAVYQGNSDNMIAQMHKKHPARSVFIGDDTYSITVDQNVDYAFIAALCLVLNEIDTNDDDD</sequence>
<dbReference type="EMBL" id="JAJJMA010315068">
    <property type="protein sequence ID" value="MCL7049356.1"/>
    <property type="molecule type" value="Genomic_DNA"/>
</dbReference>
<protein>
    <submittedName>
        <fullName evidence="2">Uncharacterized protein</fullName>
    </submittedName>
</protein>
<evidence type="ECO:0000313" key="3">
    <source>
        <dbReference type="Proteomes" id="UP001177140"/>
    </source>
</evidence>
<dbReference type="SUPFAM" id="SSF54518">
    <property type="entry name" value="Tubby C-terminal domain-like"/>
    <property type="match status" value="1"/>
</dbReference>
<evidence type="ECO:0000313" key="2">
    <source>
        <dbReference type="EMBL" id="MCL7049356.1"/>
    </source>
</evidence>